<evidence type="ECO:0000313" key="5">
    <source>
        <dbReference type="EMBL" id="EEN69818.1"/>
    </source>
</evidence>
<sequence>MDGEGNLWVVGNTESANFAVQYDKHGKVLTKIDLQYTVWDRGVTVDTRRNHILITQTTGDWNNTCTEVQVFRPEGTLVKALCQQQGMKYPQTMTVDRKGNTLVTDYENNCVYSYNEDGQFLFQFGGEGSGEGQLKNPHGICTDISSNVVVADSENGRVELFDKAGKFLKHIATDMKEPWAVAMATQGQLVVTDMFDVSVSVFQTFENFSKL</sequence>
<dbReference type="InParanoid" id="C3XPE7"/>
<dbReference type="EMBL" id="GG666451">
    <property type="protein sequence ID" value="EEN69818.1"/>
    <property type="molecule type" value="Genomic_DNA"/>
</dbReference>
<dbReference type="CDD" id="cd05819">
    <property type="entry name" value="NHL"/>
    <property type="match status" value="1"/>
</dbReference>
<dbReference type="PANTHER" id="PTHR10680:SF28">
    <property type="entry name" value="SMP-30_GLUCONOLACTONASE_LRE-LIKE REGION DOMAIN-CONTAINING PROTEIN"/>
    <property type="match status" value="1"/>
</dbReference>
<keyword evidence="3" id="KW-0325">Glycoprotein</keyword>
<dbReference type="AlphaFoldDB" id="C3XPE7"/>
<evidence type="ECO:0000256" key="4">
    <source>
        <dbReference type="PROSITE-ProRule" id="PRU00504"/>
    </source>
</evidence>
<evidence type="ECO:0000256" key="3">
    <source>
        <dbReference type="ARBA" id="ARBA00023180"/>
    </source>
</evidence>
<dbReference type="FunFam" id="2.40.10.500:FF:000001">
    <property type="entry name" value="tripartite motif-containing protein 3-like"/>
    <property type="match status" value="1"/>
</dbReference>
<organism evidence="5">
    <name type="scientific">Branchiostoma floridae</name>
    <name type="common">Florida lancelet</name>
    <name type="synonym">Amphioxus</name>
    <dbReference type="NCBI Taxonomy" id="7739"/>
    <lineage>
        <taxon>Eukaryota</taxon>
        <taxon>Metazoa</taxon>
        <taxon>Chordata</taxon>
        <taxon>Cephalochordata</taxon>
        <taxon>Leptocardii</taxon>
        <taxon>Amphioxiformes</taxon>
        <taxon>Branchiostomatidae</taxon>
        <taxon>Branchiostoma</taxon>
    </lineage>
</organism>
<evidence type="ECO:0000256" key="2">
    <source>
        <dbReference type="ARBA" id="ARBA00022737"/>
    </source>
</evidence>
<protein>
    <recommendedName>
        <fullName evidence="6">Tripartite motif-containing protein 3-like</fullName>
    </recommendedName>
</protein>
<dbReference type="FunFam" id="2.120.10.30:FF:000064">
    <property type="entry name" value="Uncharacterized protein"/>
    <property type="match status" value="1"/>
</dbReference>
<accession>C3XPE7</accession>
<dbReference type="STRING" id="7739.C3XPE7"/>
<dbReference type="Gene3D" id="2.120.10.30">
    <property type="entry name" value="TolB, C-terminal domain"/>
    <property type="match status" value="2"/>
</dbReference>
<keyword evidence="2" id="KW-0677">Repeat</keyword>
<dbReference type="InterPro" id="IPR001258">
    <property type="entry name" value="NHL_repeat"/>
</dbReference>
<gene>
    <name evidence="5" type="ORF">BRAFLDRAFT_85350</name>
</gene>
<evidence type="ECO:0000256" key="1">
    <source>
        <dbReference type="ARBA" id="ARBA00022729"/>
    </source>
</evidence>
<feature type="repeat" description="NHL" evidence="4">
    <location>
        <begin position="121"/>
        <end position="164"/>
    </location>
</feature>
<dbReference type="PANTHER" id="PTHR10680">
    <property type="entry name" value="PEPTIDYL-GLYCINE ALPHA-AMIDATING MONOOXYGENASE"/>
    <property type="match status" value="1"/>
</dbReference>
<dbReference type="InterPro" id="IPR011042">
    <property type="entry name" value="6-blade_b-propeller_TolB-like"/>
</dbReference>
<evidence type="ECO:0008006" key="6">
    <source>
        <dbReference type="Google" id="ProtNLM"/>
    </source>
</evidence>
<dbReference type="PROSITE" id="PS51125">
    <property type="entry name" value="NHL"/>
    <property type="match status" value="1"/>
</dbReference>
<dbReference type="eggNOG" id="KOG2177">
    <property type="taxonomic scope" value="Eukaryota"/>
</dbReference>
<proteinExistence type="predicted"/>
<dbReference type="SUPFAM" id="SSF101898">
    <property type="entry name" value="NHL repeat"/>
    <property type="match status" value="1"/>
</dbReference>
<name>C3XPE7_BRAFL</name>
<keyword evidence="1" id="KW-0732">Signal</keyword>
<reference evidence="5" key="1">
    <citation type="journal article" date="2008" name="Nature">
        <title>The amphioxus genome and the evolution of the chordate karyotype.</title>
        <authorList>
            <consortium name="US DOE Joint Genome Institute (JGI-PGF)"/>
            <person name="Putnam N.H."/>
            <person name="Butts T."/>
            <person name="Ferrier D.E.K."/>
            <person name="Furlong R.F."/>
            <person name="Hellsten U."/>
            <person name="Kawashima T."/>
            <person name="Robinson-Rechavi M."/>
            <person name="Shoguchi E."/>
            <person name="Terry A."/>
            <person name="Yu J.-K."/>
            <person name="Benito-Gutierrez E.L."/>
            <person name="Dubchak I."/>
            <person name="Garcia-Fernandez J."/>
            <person name="Gibson-Brown J.J."/>
            <person name="Grigoriev I.V."/>
            <person name="Horton A.C."/>
            <person name="de Jong P.J."/>
            <person name="Jurka J."/>
            <person name="Kapitonov V.V."/>
            <person name="Kohara Y."/>
            <person name="Kuroki Y."/>
            <person name="Lindquist E."/>
            <person name="Lucas S."/>
            <person name="Osoegawa K."/>
            <person name="Pennacchio L.A."/>
            <person name="Salamov A.A."/>
            <person name="Satou Y."/>
            <person name="Sauka-Spengler T."/>
            <person name="Schmutz J."/>
            <person name="Shin-I T."/>
            <person name="Toyoda A."/>
            <person name="Bronner-Fraser M."/>
            <person name="Fujiyama A."/>
            <person name="Holland L.Z."/>
            <person name="Holland P.W.H."/>
            <person name="Satoh N."/>
            <person name="Rokhsar D.S."/>
        </authorList>
    </citation>
    <scope>NUCLEOTIDE SEQUENCE [LARGE SCALE GENOMIC DNA]</scope>
    <source>
        <strain evidence="5">S238N-H82</strain>
        <tissue evidence="5">Testes</tissue>
    </source>
</reference>